<comment type="caution">
    <text evidence="1">The sequence shown here is derived from an EMBL/GenBank/DDBJ whole genome shotgun (WGS) entry which is preliminary data.</text>
</comment>
<name>A0A4R6Z4L3_9GAMM</name>
<proteinExistence type="predicted"/>
<evidence type="ECO:0000313" key="1">
    <source>
        <dbReference type="EMBL" id="TDR46554.1"/>
    </source>
</evidence>
<dbReference type="EMBL" id="SNZH01000003">
    <property type="protein sequence ID" value="TDR46554.1"/>
    <property type="molecule type" value="Genomic_DNA"/>
</dbReference>
<keyword evidence="2" id="KW-1185">Reference proteome</keyword>
<reference evidence="1 2" key="1">
    <citation type="submission" date="2019-03" db="EMBL/GenBank/DDBJ databases">
        <title>Genomic Encyclopedia of Type Strains, Phase IV (KMG-IV): sequencing the most valuable type-strain genomes for metagenomic binning, comparative biology and taxonomic classification.</title>
        <authorList>
            <person name="Goeker M."/>
        </authorList>
    </citation>
    <scope>NUCLEOTIDE SEQUENCE [LARGE SCALE GENOMIC DNA]</scope>
    <source>
        <strain evidence="1 2">DSM 21667</strain>
    </source>
</reference>
<organism evidence="1 2">
    <name type="scientific">Tahibacter aquaticus</name>
    <dbReference type="NCBI Taxonomy" id="520092"/>
    <lineage>
        <taxon>Bacteria</taxon>
        <taxon>Pseudomonadati</taxon>
        <taxon>Pseudomonadota</taxon>
        <taxon>Gammaproteobacteria</taxon>
        <taxon>Lysobacterales</taxon>
        <taxon>Rhodanobacteraceae</taxon>
        <taxon>Tahibacter</taxon>
    </lineage>
</organism>
<gene>
    <name evidence="1" type="ORF">DFR29_10386</name>
</gene>
<accession>A0A4R6Z4L3</accession>
<dbReference type="AlphaFoldDB" id="A0A4R6Z4L3"/>
<sequence length="429" mass="47823">MLSVLRPETLSFISQFPGGLIPLPSPGEPDSVLVVKVPKEYILAAVLKRGFKVYVLPIHVADTDTAFLVSAFFDDEEEPLAIRTPLLRGWLTSLLLMRLLTDEINVHFFDEHDREHAAFKARLNVPVATRQLLLHSELLPETNFNARAVLDEAGRIFGLRDTASEAAAIDVEFGESLMPEDLFMADMRPDLHAFHGSKGWSEWALVREEPGPAHEVDIAQLLQRIFPANTIYINPKRPNNDREIADVLVITSQVVLILQAKDSPNTAKGLMAPLDKKRRKVMSAVSDAARQVKRAAQYIRSSPTLVMKVGGATVQIELNGRPIAGLVVVKELFLDSYDEYTSILLSLSSTINGPCIVLDYPELNAYTKYLRDENSFREAFMRVFDAGRETGRFLRLRFGLSDPEGSSDQTNGLNVRVGQPFFARKVPGI</sequence>
<dbReference type="RefSeq" id="WP_133817695.1">
    <property type="nucleotide sequence ID" value="NZ_SNZH01000003.1"/>
</dbReference>
<evidence type="ECO:0000313" key="2">
    <source>
        <dbReference type="Proteomes" id="UP000295293"/>
    </source>
</evidence>
<protein>
    <submittedName>
        <fullName evidence="1">Uncharacterized protein</fullName>
    </submittedName>
</protein>
<dbReference type="Proteomes" id="UP000295293">
    <property type="component" value="Unassembled WGS sequence"/>
</dbReference>
<dbReference type="OrthoDB" id="8399489at2"/>